<dbReference type="InterPro" id="IPR053185">
    <property type="entry name" value="SET_domain_protein"/>
</dbReference>
<reference evidence="3" key="1">
    <citation type="journal article" date="2011" name="Proc. Natl. Acad. Sci. U.S.A.">
        <title>Obligate biotrophy features unraveled by the genomic analysis of rust fungi.</title>
        <authorList>
            <person name="Duplessis S."/>
            <person name="Cuomo C.A."/>
            <person name="Lin Y.-C."/>
            <person name="Aerts A."/>
            <person name="Tisserant E."/>
            <person name="Veneault-Fourrey C."/>
            <person name="Joly D.L."/>
            <person name="Hacquard S."/>
            <person name="Amselem J."/>
            <person name="Cantarel B.L."/>
            <person name="Chiu R."/>
            <person name="Coutinho P.M."/>
            <person name="Feau N."/>
            <person name="Field M."/>
            <person name="Frey P."/>
            <person name="Gelhaye E."/>
            <person name="Goldberg J."/>
            <person name="Grabherr M.G."/>
            <person name="Kodira C.D."/>
            <person name="Kohler A."/>
            <person name="Kuees U."/>
            <person name="Lindquist E.A."/>
            <person name="Lucas S.M."/>
            <person name="Mago R."/>
            <person name="Mauceli E."/>
            <person name="Morin E."/>
            <person name="Murat C."/>
            <person name="Pangilinan J.L."/>
            <person name="Park R."/>
            <person name="Pearson M."/>
            <person name="Quesneville H."/>
            <person name="Rouhier N."/>
            <person name="Sakthikumar S."/>
            <person name="Salamov A.A."/>
            <person name="Schmutz J."/>
            <person name="Selles B."/>
            <person name="Shapiro H."/>
            <person name="Tanguay P."/>
            <person name="Tuskan G.A."/>
            <person name="Henrissat B."/>
            <person name="Van de Peer Y."/>
            <person name="Rouze P."/>
            <person name="Ellis J.G."/>
            <person name="Dodds P.N."/>
            <person name="Schein J.E."/>
            <person name="Zhong S."/>
            <person name="Hamelin R.C."/>
            <person name="Grigoriev I.V."/>
            <person name="Szabo L.J."/>
            <person name="Martin F."/>
        </authorList>
    </citation>
    <scope>NUCLEOTIDE SEQUENCE [LARGE SCALE GENOMIC DNA]</scope>
    <source>
        <strain evidence="3">CRL 75-36-700-3 / race SCCL</strain>
    </source>
</reference>
<dbReference type="InParanoid" id="H6QPX6"/>
<evidence type="ECO:0000313" key="3">
    <source>
        <dbReference type="Proteomes" id="UP000008783"/>
    </source>
</evidence>
<dbReference type="EMBL" id="DS178268">
    <property type="protein sequence ID" value="EHS64478.1"/>
    <property type="molecule type" value="Genomic_DNA"/>
</dbReference>
<dbReference type="GeneID" id="13542642"/>
<proteinExistence type="predicted"/>
<dbReference type="KEGG" id="pgr:PGTG_20944"/>
<dbReference type="Gene3D" id="1.25.40.10">
    <property type="entry name" value="Tetratricopeptide repeat domain"/>
    <property type="match status" value="1"/>
</dbReference>
<dbReference type="SUPFAM" id="SSF82199">
    <property type="entry name" value="SET domain"/>
    <property type="match status" value="1"/>
</dbReference>
<dbReference type="PANTHER" id="PTHR47332">
    <property type="entry name" value="SET DOMAIN-CONTAINING PROTEIN 5"/>
    <property type="match status" value="1"/>
</dbReference>
<dbReference type="PANTHER" id="PTHR47332:SF6">
    <property type="entry name" value="SET DOMAIN-CONTAINING PROTEIN"/>
    <property type="match status" value="1"/>
</dbReference>
<dbReference type="AlphaFoldDB" id="H6QPX6"/>
<dbReference type="Pfam" id="PF00856">
    <property type="entry name" value="SET"/>
    <property type="match status" value="1"/>
</dbReference>
<dbReference type="Gene3D" id="2.170.270.10">
    <property type="entry name" value="SET domain"/>
    <property type="match status" value="1"/>
</dbReference>
<name>H6QPX6_PUCGT</name>
<dbReference type="RefSeq" id="XP_003890392.1">
    <property type="nucleotide sequence ID" value="XM_003890343.1"/>
</dbReference>
<dbReference type="VEuPathDB" id="FungiDB:PGTG_20944"/>
<dbReference type="STRING" id="418459.H6QPX6"/>
<sequence>MPEKGGAGAVASQDLKRGQSVAKVRAVGLFPNDQSLWGNEFGKRFYRQAIELLPRRTQNVIASLHTSEIQQTKEEFLASVLNQNTFGTNLNPELRMFYQALVLEPAVRFNHDCRPNVEYYMDHFTQSIRMTASRQILAGEELTISYRAAEFTRERRQNSLSETYGFRCSCSHCQMSLEEGRKSDERVLRALQLQNYHYTREEWLSIEEVKELINICERMSLEEGRKSDERVLRALQLQNYHYTRDEWLSIEEVKELINICERESLTYHLVTAYYIAAQIYNAHGKTLEAGYFAEKAKKDGLIYFGPTWKYLDDAQILIDFPQNHDSYLNMRIEY</sequence>
<dbReference type="GO" id="GO:0042054">
    <property type="term" value="F:histone methyltransferase activity"/>
    <property type="evidence" value="ECO:0000318"/>
    <property type="project" value="GO_Central"/>
</dbReference>
<dbReference type="CDD" id="cd20071">
    <property type="entry name" value="SET_SMYD"/>
    <property type="match status" value="1"/>
</dbReference>
<dbReference type="InterPro" id="IPR011990">
    <property type="entry name" value="TPR-like_helical_dom_sf"/>
</dbReference>
<dbReference type="OrthoDB" id="2497697at2759"/>
<dbReference type="PROSITE" id="PS50280">
    <property type="entry name" value="SET"/>
    <property type="match status" value="1"/>
</dbReference>
<feature type="domain" description="SET" evidence="1">
    <location>
        <begin position="1"/>
        <end position="147"/>
    </location>
</feature>
<keyword evidence="3" id="KW-1185">Reference proteome</keyword>
<protein>
    <recommendedName>
        <fullName evidence="1">SET domain-containing protein</fullName>
    </recommendedName>
</protein>
<dbReference type="Proteomes" id="UP000008783">
    <property type="component" value="Unassembled WGS sequence"/>
</dbReference>
<dbReference type="HOGENOM" id="CLU_028281_3_0_1"/>
<dbReference type="GO" id="GO:0016279">
    <property type="term" value="F:protein-lysine N-methyltransferase activity"/>
    <property type="evidence" value="ECO:0000318"/>
    <property type="project" value="GO_Central"/>
</dbReference>
<organism evidence="2 3">
    <name type="scientific">Puccinia graminis f. sp. tritici (strain CRL 75-36-700-3 / race SCCL)</name>
    <name type="common">Black stem rust fungus</name>
    <dbReference type="NCBI Taxonomy" id="418459"/>
    <lineage>
        <taxon>Eukaryota</taxon>
        <taxon>Fungi</taxon>
        <taxon>Dikarya</taxon>
        <taxon>Basidiomycota</taxon>
        <taxon>Pucciniomycotina</taxon>
        <taxon>Pucciniomycetes</taxon>
        <taxon>Pucciniales</taxon>
        <taxon>Pucciniaceae</taxon>
        <taxon>Puccinia</taxon>
    </lineage>
</organism>
<evidence type="ECO:0000313" key="2">
    <source>
        <dbReference type="EMBL" id="EHS64478.1"/>
    </source>
</evidence>
<dbReference type="InterPro" id="IPR046341">
    <property type="entry name" value="SET_dom_sf"/>
</dbReference>
<dbReference type="InterPro" id="IPR001214">
    <property type="entry name" value="SET_dom"/>
</dbReference>
<gene>
    <name evidence="2" type="ORF">PGTG_20944</name>
</gene>
<accession>H6QPX6</accession>
<evidence type="ECO:0000259" key="1">
    <source>
        <dbReference type="PROSITE" id="PS50280"/>
    </source>
</evidence>